<dbReference type="SUPFAM" id="SSF55961">
    <property type="entry name" value="Bet v1-like"/>
    <property type="match status" value="1"/>
</dbReference>
<organism evidence="2">
    <name type="scientific">uncultured Aureispira sp</name>
    <dbReference type="NCBI Taxonomy" id="1331704"/>
    <lineage>
        <taxon>Bacteria</taxon>
        <taxon>Pseudomonadati</taxon>
        <taxon>Bacteroidota</taxon>
        <taxon>Saprospiria</taxon>
        <taxon>Saprospirales</taxon>
        <taxon>Saprospiraceae</taxon>
        <taxon>Aureispira</taxon>
        <taxon>environmental samples</taxon>
    </lineage>
</organism>
<protein>
    <recommendedName>
        <fullName evidence="1">START-like domain-containing protein</fullName>
    </recommendedName>
</protein>
<dbReference type="EMBL" id="CACVAQ010000528">
    <property type="protein sequence ID" value="CAA6830005.1"/>
    <property type="molecule type" value="Genomic_DNA"/>
</dbReference>
<dbReference type="AlphaFoldDB" id="A0A6S6U6H2"/>
<evidence type="ECO:0000259" key="1">
    <source>
        <dbReference type="Pfam" id="PF19569"/>
    </source>
</evidence>
<evidence type="ECO:0000313" key="2">
    <source>
        <dbReference type="EMBL" id="CAA6830005.1"/>
    </source>
</evidence>
<dbReference type="Gene3D" id="3.30.530.20">
    <property type="match status" value="1"/>
</dbReference>
<name>A0A6S6U6H2_9BACT</name>
<feature type="domain" description="START-like" evidence="1">
    <location>
        <begin position="2"/>
        <end position="124"/>
    </location>
</feature>
<dbReference type="InterPro" id="IPR023393">
    <property type="entry name" value="START-like_dom_sf"/>
</dbReference>
<dbReference type="Pfam" id="PF19569">
    <property type="entry name" value="START_2"/>
    <property type="match status" value="1"/>
</dbReference>
<reference evidence="2" key="1">
    <citation type="submission" date="2020-01" db="EMBL/GenBank/DDBJ databases">
        <authorList>
            <person name="Meier V. D."/>
            <person name="Meier V D."/>
        </authorList>
    </citation>
    <scope>NUCLEOTIDE SEQUENCE</scope>
    <source>
        <strain evidence="2">HLG_WM_MAG_10</strain>
    </source>
</reference>
<accession>A0A6S6U6H2</accession>
<proteinExistence type="predicted"/>
<gene>
    <name evidence="2" type="ORF">HELGO_WM26280</name>
</gene>
<dbReference type="InterPro" id="IPR045736">
    <property type="entry name" value="START_2"/>
</dbReference>
<sequence length="126" mass="14888">MDRVSFSMEFLFRASPTIIYKFLTTPDCLIRWFCDDCNIIDGRFSFEWDGEEEVAMALEDIENEQLKLEWEEFEGEEEFLDFKMSRSEVTGETILEITAFCDSDEVEQEKQFWSTQMEALRRATGG</sequence>